<accession>A0A0L6VH45</accession>
<proteinExistence type="predicted"/>
<dbReference type="AlphaFoldDB" id="A0A0L6VH45"/>
<evidence type="ECO:0000313" key="1">
    <source>
        <dbReference type="EMBL" id="KNZ59867.1"/>
    </source>
</evidence>
<dbReference type="EMBL" id="LAVV01006449">
    <property type="protein sequence ID" value="KNZ59867.1"/>
    <property type="molecule type" value="Genomic_DNA"/>
</dbReference>
<dbReference type="VEuPathDB" id="FungiDB:VP01_1650g6"/>
<sequence>MRLEIKSQFQDCNFLPAFPYIPPMPYAGIPFPYGQFPHYKPAIYIPPPPIPIPGVQPIQQTQATQFHFQNWGLTITIGFQNIQESELEEAGMKRGHARALTSSFQRFERNLKSSLPIGHE</sequence>
<reference evidence="1 2" key="1">
    <citation type="submission" date="2015-08" db="EMBL/GenBank/DDBJ databases">
        <title>Next Generation Sequencing and Analysis of the Genome of Puccinia sorghi L Schw, the Causal Agent of Maize Common Rust.</title>
        <authorList>
            <person name="Rochi L."/>
            <person name="Burguener G."/>
            <person name="Darino M."/>
            <person name="Turjanski A."/>
            <person name="Kreff E."/>
            <person name="Dieguez M.J."/>
            <person name="Sacco F."/>
        </authorList>
    </citation>
    <scope>NUCLEOTIDE SEQUENCE [LARGE SCALE GENOMIC DNA]</scope>
    <source>
        <strain evidence="1 2">RO10H11247</strain>
    </source>
</reference>
<name>A0A0L6VH45_9BASI</name>
<evidence type="ECO:0000313" key="2">
    <source>
        <dbReference type="Proteomes" id="UP000037035"/>
    </source>
</evidence>
<protein>
    <submittedName>
        <fullName evidence="1">Uncharacterized protein</fullName>
    </submittedName>
</protein>
<keyword evidence="2" id="KW-1185">Reference proteome</keyword>
<organism evidence="1 2">
    <name type="scientific">Puccinia sorghi</name>
    <dbReference type="NCBI Taxonomy" id="27349"/>
    <lineage>
        <taxon>Eukaryota</taxon>
        <taxon>Fungi</taxon>
        <taxon>Dikarya</taxon>
        <taxon>Basidiomycota</taxon>
        <taxon>Pucciniomycotina</taxon>
        <taxon>Pucciniomycetes</taxon>
        <taxon>Pucciniales</taxon>
        <taxon>Pucciniaceae</taxon>
        <taxon>Puccinia</taxon>
    </lineage>
</organism>
<comment type="caution">
    <text evidence="1">The sequence shown here is derived from an EMBL/GenBank/DDBJ whole genome shotgun (WGS) entry which is preliminary data.</text>
</comment>
<gene>
    <name evidence="1" type="ORF">VP01_1650g6</name>
</gene>
<dbReference type="Proteomes" id="UP000037035">
    <property type="component" value="Unassembled WGS sequence"/>
</dbReference>